<evidence type="ECO:0000313" key="3">
    <source>
        <dbReference type="Proteomes" id="UP000249762"/>
    </source>
</evidence>
<dbReference type="RefSeq" id="WP_112665595.1">
    <property type="nucleotide sequence ID" value="NZ_QKVO01000010.1"/>
</dbReference>
<gene>
    <name evidence="2" type="ORF">DNK47_02360</name>
</gene>
<comment type="caution">
    <text evidence="2">The sequence shown here is derived from an EMBL/GenBank/DDBJ whole genome shotgun (WGS) entry which is preliminary data.</text>
</comment>
<keyword evidence="1" id="KW-1133">Transmembrane helix</keyword>
<keyword evidence="1" id="KW-0472">Membrane</keyword>
<accession>A0A328PTW9</accession>
<dbReference type="EMBL" id="QKVO01000010">
    <property type="protein sequence ID" value="RAO94931.1"/>
    <property type="molecule type" value="Genomic_DNA"/>
</dbReference>
<proteinExistence type="predicted"/>
<keyword evidence="1" id="KW-0812">Transmembrane</keyword>
<sequence>MSQLEWVAYTSFGIFLIVVPCFFYYLFLRFKKETIQDVLNCKQSVFDISKELYFLTQEKTIHDEKVNSFIVELKVPKGKEITFSNLSENLVFQEAKFKSLLAKEEFFFLCKERILELITVLQARYSKSIQLVMKLLRLNNKSQEVKEKKWKGIVSTLLSKTESNWPAILAELKEKCNSLKSNKNLLIHSFSSWEKEMKEKLLLLEKE</sequence>
<keyword evidence="3" id="KW-1185">Reference proteome</keyword>
<dbReference type="AlphaFoldDB" id="A0A328PTW9"/>
<evidence type="ECO:0000313" key="2">
    <source>
        <dbReference type="EMBL" id="RAO94931.1"/>
    </source>
</evidence>
<evidence type="ECO:0000256" key="1">
    <source>
        <dbReference type="SAM" id="Phobius"/>
    </source>
</evidence>
<feature type="transmembrane region" description="Helical" evidence="1">
    <location>
        <begin position="6"/>
        <end position="27"/>
    </location>
</feature>
<reference evidence="3" key="1">
    <citation type="submission" date="2018-06" db="EMBL/GenBank/DDBJ databases">
        <authorList>
            <person name="Martinez Ocampo F."/>
            <person name="Quiroz Castaneda R.E."/>
            <person name="Rojas Lopez X."/>
        </authorList>
    </citation>
    <scope>NUCLEOTIDE SEQUENCE [LARGE SCALE GENOMIC DNA]</scope>
    <source>
        <strain evidence="3">INIFAP02</strain>
    </source>
</reference>
<organism evidence="2 3">
    <name type="scientific">Mycoplasma wenyonii</name>
    <dbReference type="NCBI Taxonomy" id="65123"/>
    <lineage>
        <taxon>Bacteria</taxon>
        <taxon>Bacillati</taxon>
        <taxon>Mycoplasmatota</taxon>
        <taxon>Mollicutes</taxon>
        <taxon>Mycoplasmataceae</taxon>
        <taxon>Mycoplasma</taxon>
    </lineage>
</organism>
<dbReference type="Proteomes" id="UP000249762">
    <property type="component" value="Unassembled WGS sequence"/>
</dbReference>
<protein>
    <submittedName>
        <fullName evidence="2">Uncharacterized protein</fullName>
    </submittedName>
</protein>
<name>A0A328PTW9_9MOLU</name>
<dbReference type="OrthoDB" id="398313at2"/>